<comment type="caution">
    <text evidence="2">The sequence shown here is derived from an EMBL/GenBank/DDBJ whole genome shotgun (WGS) entry which is preliminary data.</text>
</comment>
<feature type="domain" description="Amine oxidase" evidence="1">
    <location>
        <begin position="69"/>
        <end position="524"/>
    </location>
</feature>
<dbReference type="PANTHER" id="PTHR10742:SF414">
    <property type="entry name" value="CONTAINING AMINE OXIDASE, PUTATIVE (AFU_ORTHOLOGUE AFUA_3G12150)-RELATED"/>
    <property type="match status" value="1"/>
</dbReference>
<dbReference type="GO" id="GO:0016491">
    <property type="term" value="F:oxidoreductase activity"/>
    <property type="evidence" value="ECO:0007669"/>
    <property type="project" value="InterPro"/>
</dbReference>
<name>A0AAE0MB79_9PEZI</name>
<accession>A0AAE0MB79</accession>
<dbReference type="InterPro" id="IPR002937">
    <property type="entry name" value="Amino_oxidase"/>
</dbReference>
<sequence>MDAYSMSVTSASRKSTSKIYQDLKRARIHNLADPHPDRSRGLSIMDRVLKEESLDPSRKPHIGVVGAGVAGLRCADQLLSHGFQVTILEARNRIGGRMYQEKLPNGHLVDAGPNWIHGTKENPIMDLANETKTITADWDTNSYVFDQDGKLFPLEDGTNYSTMMWNIIQDAFDYSNRCGSEINPGRSLLDFFQEQVKVRIPVTEEEYEKKRYAILQMSELWGAFVGSPVEKQSLKFFWLEECIDGENLFCAGTYQKILDKIAAPALEGANIRYNTRVSEIHGKSTGVKDTVMIKTTDGQHLQFDHVVLTTPLGWLKQNLKAFSPALPDRLTKAIQNIGYGCLEKVYISFPKAFWLTPNADGRKVQGFCQWLSPKYAADSNPERWTNEIVELGSLGGSAANPTLLFYIYGDESHHVTSKVRSLSGKGEKDEFLFSFFKPYYSRLPSFREGDPECQPTGCFSTDWLHDDLAGNGSYSNFQIGLEEGDDDIRAMRAGVPGEGIWLAGEHTAPFVAVGTTTGAYWSGEDIGRRIAQSYGRYKADRVAQLA</sequence>
<dbReference type="GO" id="GO:0003682">
    <property type="term" value="F:chromatin binding"/>
    <property type="evidence" value="ECO:0007669"/>
    <property type="project" value="TreeGrafter"/>
</dbReference>
<protein>
    <recommendedName>
        <fullName evidence="1">Amine oxidase domain-containing protein</fullName>
    </recommendedName>
</protein>
<dbReference type="GO" id="GO:0006338">
    <property type="term" value="P:chromatin remodeling"/>
    <property type="evidence" value="ECO:0007669"/>
    <property type="project" value="TreeGrafter"/>
</dbReference>
<dbReference type="Pfam" id="PF01593">
    <property type="entry name" value="Amino_oxidase"/>
    <property type="match status" value="1"/>
</dbReference>
<dbReference type="InterPro" id="IPR050281">
    <property type="entry name" value="Flavin_monoamine_oxidase"/>
</dbReference>
<evidence type="ECO:0000313" key="2">
    <source>
        <dbReference type="EMBL" id="KAK3325760.1"/>
    </source>
</evidence>
<dbReference type="InterPro" id="IPR036188">
    <property type="entry name" value="FAD/NAD-bd_sf"/>
</dbReference>
<reference evidence="2" key="1">
    <citation type="journal article" date="2023" name="Mol. Phylogenet. Evol.">
        <title>Genome-scale phylogeny and comparative genomics of the fungal order Sordariales.</title>
        <authorList>
            <person name="Hensen N."/>
            <person name="Bonometti L."/>
            <person name="Westerberg I."/>
            <person name="Brannstrom I.O."/>
            <person name="Guillou S."/>
            <person name="Cros-Aarteil S."/>
            <person name="Calhoun S."/>
            <person name="Haridas S."/>
            <person name="Kuo A."/>
            <person name="Mondo S."/>
            <person name="Pangilinan J."/>
            <person name="Riley R."/>
            <person name="LaButti K."/>
            <person name="Andreopoulos B."/>
            <person name="Lipzen A."/>
            <person name="Chen C."/>
            <person name="Yan M."/>
            <person name="Daum C."/>
            <person name="Ng V."/>
            <person name="Clum A."/>
            <person name="Steindorff A."/>
            <person name="Ohm R.A."/>
            <person name="Martin F."/>
            <person name="Silar P."/>
            <person name="Natvig D.O."/>
            <person name="Lalanne C."/>
            <person name="Gautier V."/>
            <person name="Ament-Velasquez S.L."/>
            <person name="Kruys A."/>
            <person name="Hutchinson M.I."/>
            <person name="Powell A.J."/>
            <person name="Barry K."/>
            <person name="Miller A.N."/>
            <person name="Grigoriev I.V."/>
            <person name="Debuchy R."/>
            <person name="Gladieux P."/>
            <person name="Hiltunen Thoren M."/>
            <person name="Johannesson H."/>
        </authorList>
    </citation>
    <scope>NUCLEOTIDE SEQUENCE</scope>
    <source>
        <strain evidence="2">CBS 118394</strain>
    </source>
</reference>
<evidence type="ECO:0000259" key="1">
    <source>
        <dbReference type="Pfam" id="PF01593"/>
    </source>
</evidence>
<dbReference type="GO" id="GO:0050660">
    <property type="term" value="F:flavin adenine dinucleotide binding"/>
    <property type="evidence" value="ECO:0007669"/>
    <property type="project" value="TreeGrafter"/>
</dbReference>
<dbReference type="SUPFAM" id="SSF51905">
    <property type="entry name" value="FAD/NAD(P)-binding domain"/>
    <property type="match status" value="1"/>
</dbReference>
<dbReference type="PRINTS" id="PR00419">
    <property type="entry name" value="ADXRDTASE"/>
</dbReference>
<dbReference type="AlphaFoldDB" id="A0AAE0MB79"/>
<dbReference type="Proteomes" id="UP001283341">
    <property type="component" value="Unassembled WGS sequence"/>
</dbReference>
<dbReference type="EMBL" id="JAUEDM010000002">
    <property type="protein sequence ID" value="KAK3325760.1"/>
    <property type="molecule type" value="Genomic_DNA"/>
</dbReference>
<dbReference type="Gene3D" id="3.90.660.10">
    <property type="match status" value="1"/>
</dbReference>
<dbReference type="SUPFAM" id="SSF54373">
    <property type="entry name" value="FAD-linked reductases, C-terminal domain"/>
    <property type="match status" value="1"/>
</dbReference>
<keyword evidence="3" id="KW-1185">Reference proteome</keyword>
<dbReference type="PANTHER" id="PTHR10742">
    <property type="entry name" value="FLAVIN MONOAMINE OXIDASE"/>
    <property type="match status" value="1"/>
</dbReference>
<proteinExistence type="predicted"/>
<reference evidence="2" key="2">
    <citation type="submission" date="2023-06" db="EMBL/GenBank/DDBJ databases">
        <authorList>
            <consortium name="Lawrence Berkeley National Laboratory"/>
            <person name="Haridas S."/>
            <person name="Hensen N."/>
            <person name="Bonometti L."/>
            <person name="Westerberg I."/>
            <person name="Brannstrom I.O."/>
            <person name="Guillou S."/>
            <person name="Cros-Aarteil S."/>
            <person name="Calhoun S."/>
            <person name="Kuo A."/>
            <person name="Mondo S."/>
            <person name="Pangilinan J."/>
            <person name="Riley R."/>
            <person name="Labutti K."/>
            <person name="Andreopoulos B."/>
            <person name="Lipzen A."/>
            <person name="Chen C."/>
            <person name="Yanf M."/>
            <person name="Daum C."/>
            <person name="Ng V."/>
            <person name="Clum A."/>
            <person name="Steindorff A."/>
            <person name="Ohm R."/>
            <person name="Martin F."/>
            <person name="Silar P."/>
            <person name="Natvig D."/>
            <person name="Lalanne C."/>
            <person name="Gautier V."/>
            <person name="Ament-Velasquez S.L."/>
            <person name="Kruys A."/>
            <person name="Hutchinson M.I."/>
            <person name="Powell A.J."/>
            <person name="Barry K."/>
            <person name="Miller A.N."/>
            <person name="Grigoriev I.V."/>
            <person name="Debuchy R."/>
            <person name="Gladieux P."/>
            <person name="Thoren M.H."/>
            <person name="Johannesson H."/>
        </authorList>
    </citation>
    <scope>NUCLEOTIDE SEQUENCE</scope>
    <source>
        <strain evidence="2">CBS 118394</strain>
    </source>
</reference>
<evidence type="ECO:0000313" key="3">
    <source>
        <dbReference type="Proteomes" id="UP001283341"/>
    </source>
</evidence>
<dbReference type="Gene3D" id="3.50.50.60">
    <property type="entry name" value="FAD/NAD(P)-binding domain"/>
    <property type="match status" value="1"/>
</dbReference>
<gene>
    <name evidence="2" type="ORF">B0H66DRAFT_599903</name>
</gene>
<organism evidence="2 3">
    <name type="scientific">Apodospora peruviana</name>
    <dbReference type="NCBI Taxonomy" id="516989"/>
    <lineage>
        <taxon>Eukaryota</taxon>
        <taxon>Fungi</taxon>
        <taxon>Dikarya</taxon>
        <taxon>Ascomycota</taxon>
        <taxon>Pezizomycotina</taxon>
        <taxon>Sordariomycetes</taxon>
        <taxon>Sordariomycetidae</taxon>
        <taxon>Sordariales</taxon>
        <taxon>Lasiosphaeriaceae</taxon>
        <taxon>Apodospora</taxon>
    </lineage>
</organism>